<evidence type="ECO:0000256" key="1">
    <source>
        <dbReference type="SAM" id="MobiDB-lite"/>
    </source>
</evidence>
<dbReference type="Proteomes" id="UP000654947">
    <property type="component" value="Unassembled WGS sequence"/>
</dbReference>
<evidence type="ECO:0000313" key="4">
    <source>
        <dbReference type="Proteomes" id="UP000654947"/>
    </source>
</evidence>
<dbReference type="AlphaFoldDB" id="A0A919CGW7"/>
<keyword evidence="2" id="KW-0472">Membrane</keyword>
<feature type="compositionally biased region" description="Low complexity" evidence="1">
    <location>
        <begin position="85"/>
        <end position="97"/>
    </location>
</feature>
<gene>
    <name evidence="3" type="ORF">GCM10007147_17980</name>
</gene>
<protein>
    <submittedName>
        <fullName evidence="3">Uncharacterized protein</fullName>
    </submittedName>
</protein>
<evidence type="ECO:0000256" key="2">
    <source>
        <dbReference type="SAM" id="Phobius"/>
    </source>
</evidence>
<evidence type="ECO:0000313" key="3">
    <source>
        <dbReference type="EMBL" id="GHD23160.1"/>
    </source>
</evidence>
<comment type="caution">
    <text evidence="3">The sequence shown here is derived from an EMBL/GenBank/DDBJ whole genome shotgun (WGS) entry which is preliminary data.</text>
</comment>
<reference evidence="3 4" key="1">
    <citation type="journal article" date="2014" name="Int. J. Syst. Evol. Microbiol.">
        <title>Complete genome sequence of Corynebacterium casei LMG S-19264T (=DSM 44701T), isolated from a smear-ripened cheese.</title>
        <authorList>
            <consortium name="US DOE Joint Genome Institute (JGI-PGF)"/>
            <person name="Walter F."/>
            <person name="Albersmeier A."/>
            <person name="Kalinowski J."/>
            <person name="Ruckert C."/>
        </authorList>
    </citation>
    <scope>NUCLEOTIDE SEQUENCE [LARGE SCALE GENOMIC DNA]</scope>
    <source>
        <strain evidence="3 4">KCTC 19473</strain>
    </source>
</reference>
<accession>A0A919CGW7</accession>
<feature type="compositionally biased region" description="Basic residues" evidence="1">
    <location>
        <begin position="115"/>
        <end position="124"/>
    </location>
</feature>
<name>A0A919CGW7_9ACTN</name>
<feature type="region of interest" description="Disordered" evidence="1">
    <location>
        <begin position="18"/>
        <end position="124"/>
    </location>
</feature>
<proteinExistence type="predicted"/>
<feature type="transmembrane region" description="Helical" evidence="2">
    <location>
        <begin position="126"/>
        <end position="149"/>
    </location>
</feature>
<dbReference type="EMBL" id="BMXL01000007">
    <property type="protein sequence ID" value="GHD23160.1"/>
    <property type="molecule type" value="Genomic_DNA"/>
</dbReference>
<sequence length="151" mass="16786">MCDDHRGTVPGIRQVLSAPRGRRFTGHREPRTRQADMLAQMQDNPRVRYRQLHGELPAWMLPKEDRVSRPPRPRPEAPPVPRPRTPSGARPAPTTTRTRPRPARPPVPVPQSRPGAHRKPRRRTGWILAGYTLAATAGALASHLLGAAVTP</sequence>
<keyword evidence="2" id="KW-1133">Transmembrane helix</keyword>
<keyword evidence="4" id="KW-1185">Reference proteome</keyword>
<keyword evidence="2" id="KW-0812">Transmembrane</keyword>
<organism evidence="3 4">
    <name type="scientific">Nocardiopsis kunsanensis</name>
    <dbReference type="NCBI Taxonomy" id="141693"/>
    <lineage>
        <taxon>Bacteria</taxon>
        <taxon>Bacillati</taxon>
        <taxon>Actinomycetota</taxon>
        <taxon>Actinomycetes</taxon>
        <taxon>Streptosporangiales</taxon>
        <taxon>Nocardiopsidaceae</taxon>
        <taxon>Nocardiopsis</taxon>
    </lineage>
</organism>